<gene>
    <name evidence="3" type="ORF">SEUCBS140593_001528</name>
</gene>
<feature type="transmembrane region" description="Helical" evidence="2">
    <location>
        <begin position="291"/>
        <end position="311"/>
    </location>
</feature>
<feature type="transmembrane region" description="Helical" evidence="2">
    <location>
        <begin position="182"/>
        <end position="201"/>
    </location>
</feature>
<name>A0ABP0AYY9_9PEZI</name>
<evidence type="ECO:0000256" key="2">
    <source>
        <dbReference type="SAM" id="Phobius"/>
    </source>
</evidence>
<dbReference type="EMBL" id="CAWUHD010000009">
    <property type="protein sequence ID" value="CAK7212512.1"/>
    <property type="molecule type" value="Genomic_DNA"/>
</dbReference>
<sequence length="509" mass="56107">MAQTTPNGIFEPQPGSEIEAAPPAEKQDLPIAQFSTERAVDRPMSETPSGCLTFVKRKGRYRPETQTKLRNSLLAGMGFLELANAGDFAANVWNKIPIPVYAIVLMVLGASVALGILYFVVKDARLSWENLRGLRAERYYLQKEKARHRQDTEMTRTLESLLDVNFREMGTELVDRIGMDTFMGFGALTVGIGTFMAIGGANENVYRASNLLSGYIGNAPCALYGLANLFWSIFVWRRAHRHSQAGTTRLTGSRMEQMLKIRTSRVKVHSSLNGITGIVGGAGSLVSATMWWGYVVLIPCIASSILANYFWRHKIGYQRPLVRQVVPFNEESIVAELAFVDLSRQRWSQPRSDPFTGLVSKTESVSCVMEFIVRNRLFEEFCMRLLADAEVCAALFDTSRDTVTISSESLGAVNDDAVRGRLIEIARALMTEAAPNCFRDQENSLLEVLGCVLCHPGDDNEKMVAQPAKNPATAEDSVASSTLDGLAEPCDSGDTLERVVETDTSESST</sequence>
<feature type="transmembrane region" description="Helical" evidence="2">
    <location>
        <begin position="98"/>
        <end position="121"/>
    </location>
</feature>
<keyword evidence="2" id="KW-0472">Membrane</keyword>
<evidence type="ECO:0000313" key="4">
    <source>
        <dbReference type="Proteomes" id="UP001642482"/>
    </source>
</evidence>
<feature type="transmembrane region" description="Helical" evidence="2">
    <location>
        <begin position="268"/>
        <end position="285"/>
    </location>
</feature>
<feature type="transmembrane region" description="Helical" evidence="2">
    <location>
        <begin position="213"/>
        <end position="236"/>
    </location>
</feature>
<evidence type="ECO:0000256" key="1">
    <source>
        <dbReference type="SAM" id="MobiDB-lite"/>
    </source>
</evidence>
<keyword evidence="2" id="KW-1133">Transmembrane helix</keyword>
<organism evidence="3 4">
    <name type="scientific">Sporothrix eucalyptigena</name>
    <dbReference type="NCBI Taxonomy" id="1812306"/>
    <lineage>
        <taxon>Eukaryota</taxon>
        <taxon>Fungi</taxon>
        <taxon>Dikarya</taxon>
        <taxon>Ascomycota</taxon>
        <taxon>Pezizomycotina</taxon>
        <taxon>Sordariomycetes</taxon>
        <taxon>Sordariomycetidae</taxon>
        <taxon>Ophiostomatales</taxon>
        <taxon>Ophiostomataceae</taxon>
        <taxon>Sporothrix</taxon>
    </lineage>
</organism>
<evidence type="ECO:0000313" key="3">
    <source>
        <dbReference type="EMBL" id="CAK7212512.1"/>
    </source>
</evidence>
<protein>
    <recommendedName>
        <fullName evidence="5">Integral membrane protein</fullName>
    </recommendedName>
</protein>
<comment type="caution">
    <text evidence="3">The sequence shown here is derived from an EMBL/GenBank/DDBJ whole genome shotgun (WGS) entry which is preliminary data.</text>
</comment>
<evidence type="ECO:0008006" key="5">
    <source>
        <dbReference type="Google" id="ProtNLM"/>
    </source>
</evidence>
<dbReference type="Proteomes" id="UP001642482">
    <property type="component" value="Unassembled WGS sequence"/>
</dbReference>
<reference evidence="3 4" key="1">
    <citation type="submission" date="2024-01" db="EMBL/GenBank/DDBJ databases">
        <authorList>
            <person name="Allen C."/>
            <person name="Tagirdzhanova G."/>
        </authorList>
    </citation>
    <scope>NUCLEOTIDE SEQUENCE [LARGE SCALE GENOMIC DNA]</scope>
</reference>
<keyword evidence="2" id="KW-0812">Transmembrane</keyword>
<feature type="region of interest" description="Disordered" evidence="1">
    <location>
        <begin position="1"/>
        <end position="23"/>
    </location>
</feature>
<accession>A0ABP0AYY9</accession>
<proteinExistence type="predicted"/>
<keyword evidence="4" id="KW-1185">Reference proteome</keyword>
<feature type="region of interest" description="Disordered" evidence="1">
    <location>
        <begin position="466"/>
        <end position="509"/>
    </location>
</feature>